<dbReference type="InterPro" id="IPR018527">
    <property type="entry name" value="Rubredoxin_Fe_BS"/>
</dbReference>
<accession>A0A2A2T9V3</accession>
<evidence type="ECO:0000256" key="2">
    <source>
        <dbReference type="ARBA" id="ARBA00022723"/>
    </source>
</evidence>
<dbReference type="Proteomes" id="UP000218238">
    <property type="component" value="Unassembled WGS sequence"/>
</dbReference>
<dbReference type="PANTHER" id="PTHR33746:SF4">
    <property type="entry name" value="RUBRERYTHRIN"/>
    <property type="match status" value="1"/>
</dbReference>
<feature type="domain" description="Ferritin-like diiron" evidence="6">
    <location>
        <begin position="2"/>
        <end position="147"/>
    </location>
</feature>
<dbReference type="SUPFAM" id="SSF57802">
    <property type="entry name" value="Rubredoxin-like"/>
    <property type="match status" value="1"/>
</dbReference>
<dbReference type="RefSeq" id="WP_095725160.1">
    <property type="nucleotide sequence ID" value="NZ_NTFS01000785.1"/>
</dbReference>
<evidence type="ECO:0000256" key="4">
    <source>
        <dbReference type="ARBA" id="ARBA00023004"/>
    </source>
</evidence>
<evidence type="ECO:0000256" key="1">
    <source>
        <dbReference type="ARBA" id="ARBA00022448"/>
    </source>
</evidence>
<name>A0A2A2T9V3_9CYAN</name>
<dbReference type="CDD" id="cd00730">
    <property type="entry name" value="rubredoxin"/>
    <property type="match status" value="1"/>
</dbReference>
<proteinExistence type="predicted"/>
<keyword evidence="8" id="KW-1185">Reference proteome</keyword>
<protein>
    <submittedName>
        <fullName evidence="7">Rubrerythrin</fullName>
    </submittedName>
</protein>
<dbReference type="Pfam" id="PF02915">
    <property type="entry name" value="Rubrerythrin"/>
    <property type="match status" value="1"/>
</dbReference>
<gene>
    <name evidence="7" type="ORF">CK510_30675</name>
</gene>
<dbReference type="InterPro" id="IPR024934">
    <property type="entry name" value="Rubredoxin-like_dom"/>
</dbReference>
<dbReference type="Gene3D" id="2.20.28.10">
    <property type="match status" value="1"/>
</dbReference>
<dbReference type="CDD" id="cd01041">
    <property type="entry name" value="Rubrerythrin"/>
    <property type="match status" value="1"/>
</dbReference>
<sequence>MDLTNSNTAKNLDAAFGGESMANRKYLFFAEVVRKLGMGELAKLFRETANQETEHAFAHFRLMHPELVVEDGVSITAEEKKAIASRCLELAIAGETYEYMTMYPEFAKEARADRDGNAVIEFEAQEAESREHAQIFRKAASNFGFLTSIENHHASQYTEALQALDGISAAPKAKSGNPATQKWICRQCSMIYDPVEGDIDSGIVAGTPFDAIPEDWKCPICGAQKKMFLPYEEAAVA</sequence>
<reference evidence="7 8" key="1">
    <citation type="submission" date="2017-08" db="EMBL/GenBank/DDBJ databases">
        <title>Draft genome sequence of filamentous cyanobacterium Calothrix elsteri CCALA 953.</title>
        <authorList>
            <person name="Gagunashvili A.N."/>
            <person name="Elster J."/>
            <person name="Andresson O.S."/>
        </authorList>
    </citation>
    <scope>NUCLEOTIDE SEQUENCE [LARGE SCALE GENOMIC DNA]</scope>
    <source>
        <strain evidence="7 8">CCALA 953</strain>
    </source>
</reference>
<organism evidence="7 8">
    <name type="scientific">Brunnivagina elsteri CCALA 953</name>
    <dbReference type="NCBI Taxonomy" id="987040"/>
    <lineage>
        <taxon>Bacteria</taxon>
        <taxon>Bacillati</taxon>
        <taxon>Cyanobacteriota</taxon>
        <taxon>Cyanophyceae</taxon>
        <taxon>Nostocales</taxon>
        <taxon>Calotrichaceae</taxon>
        <taxon>Brunnivagina</taxon>
    </lineage>
</organism>
<dbReference type="OrthoDB" id="9799749at2"/>
<dbReference type="EMBL" id="NTFS01000785">
    <property type="protein sequence ID" value="PAX45656.1"/>
    <property type="molecule type" value="Genomic_DNA"/>
</dbReference>
<evidence type="ECO:0000313" key="8">
    <source>
        <dbReference type="Proteomes" id="UP000218238"/>
    </source>
</evidence>
<evidence type="ECO:0000259" key="5">
    <source>
        <dbReference type="PROSITE" id="PS50903"/>
    </source>
</evidence>
<dbReference type="InterPro" id="IPR009040">
    <property type="entry name" value="Ferritin-like_diiron"/>
</dbReference>
<keyword evidence="3" id="KW-0249">Electron transport</keyword>
<dbReference type="InterPro" id="IPR009078">
    <property type="entry name" value="Ferritin-like_SF"/>
</dbReference>
<dbReference type="PROSITE" id="PS50905">
    <property type="entry name" value="FERRITIN_LIKE"/>
    <property type="match status" value="1"/>
</dbReference>
<dbReference type="GO" id="GO:0016491">
    <property type="term" value="F:oxidoreductase activity"/>
    <property type="evidence" value="ECO:0007669"/>
    <property type="project" value="InterPro"/>
</dbReference>
<keyword evidence="2" id="KW-0479">Metal-binding</keyword>
<evidence type="ECO:0000313" key="7">
    <source>
        <dbReference type="EMBL" id="PAX45656.1"/>
    </source>
</evidence>
<dbReference type="PANTHER" id="PTHR33746">
    <property type="entry name" value="RUBRERYTHRIN"/>
    <property type="match status" value="1"/>
</dbReference>
<dbReference type="AlphaFoldDB" id="A0A2A2T9V3"/>
<dbReference type="GO" id="GO:0005506">
    <property type="term" value="F:iron ion binding"/>
    <property type="evidence" value="ECO:0007669"/>
    <property type="project" value="InterPro"/>
</dbReference>
<dbReference type="PROSITE" id="PS50903">
    <property type="entry name" value="RUBREDOXIN_LIKE"/>
    <property type="match status" value="1"/>
</dbReference>
<dbReference type="PRINTS" id="PR00163">
    <property type="entry name" value="RUBREDOXIN"/>
</dbReference>
<feature type="domain" description="Rubredoxin-like" evidence="5">
    <location>
        <begin position="180"/>
        <end position="231"/>
    </location>
</feature>
<keyword evidence="4" id="KW-0408">Iron</keyword>
<dbReference type="InterPro" id="IPR052753">
    <property type="entry name" value="Rbr2/Nigerythrin"/>
</dbReference>
<comment type="caution">
    <text evidence="7">The sequence shown here is derived from an EMBL/GenBank/DDBJ whole genome shotgun (WGS) entry which is preliminary data.</text>
</comment>
<evidence type="ECO:0000259" key="6">
    <source>
        <dbReference type="PROSITE" id="PS50905"/>
    </source>
</evidence>
<dbReference type="Pfam" id="PF00301">
    <property type="entry name" value="Rubredoxin"/>
    <property type="match status" value="1"/>
</dbReference>
<dbReference type="SUPFAM" id="SSF47240">
    <property type="entry name" value="Ferritin-like"/>
    <property type="match status" value="1"/>
</dbReference>
<keyword evidence="1" id="KW-0813">Transport</keyword>
<evidence type="ECO:0000256" key="3">
    <source>
        <dbReference type="ARBA" id="ARBA00022982"/>
    </source>
</evidence>
<dbReference type="PROSITE" id="PS00202">
    <property type="entry name" value="RUBREDOXIN"/>
    <property type="match status" value="1"/>
</dbReference>
<dbReference type="InterPro" id="IPR003251">
    <property type="entry name" value="Rr_diiron-bd_dom"/>
</dbReference>
<dbReference type="InterPro" id="IPR012347">
    <property type="entry name" value="Ferritin-like"/>
</dbReference>
<dbReference type="Gene3D" id="1.20.1260.10">
    <property type="match status" value="1"/>
</dbReference>
<dbReference type="InterPro" id="IPR024935">
    <property type="entry name" value="Rubredoxin_dom"/>
</dbReference>